<evidence type="ECO:0000313" key="1">
    <source>
        <dbReference type="EMBL" id="MED5019313.1"/>
    </source>
</evidence>
<comment type="caution">
    <text evidence="1">The sequence shown here is derived from an EMBL/GenBank/DDBJ whole genome shotgun (WGS) entry which is preliminary data.</text>
</comment>
<reference evidence="1 2" key="1">
    <citation type="submission" date="2023-03" db="EMBL/GenBank/DDBJ databases">
        <title>Bacillus Genome Sequencing.</title>
        <authorList>
            <person name="Dunlap C."/>
        </authorList>
    </citation>
    <scope>NUCLEOTIDE SEQUENCE [LARGE SCALE GENOMIC DNA]</scope>
    <source>
        <strain evidence="1 2">NRS-52</strain>
    </source>
</reference>
<sequence length="68" mass="8027">MNKPNKQEMEQLKSLSRQLNRLAYTTDSLYRRMAVNGRDRSYVDLARRASVELEQLASQVDMVMIDEY</sequence>
<keyword evidence="2" id="KW-1185">Reference proteome</keyword>
<gene>
    <name evidence="1" type="ORF">P9847_18585</name>
</gene>
<name>A0ABU6PWP2_9BACL</name>
<organism evidence="1 2">
    <name type="scientific">Paenibacillus chibensis</name>
    <dbReference type="NCBI Taxonomy" id="59846"/>
    <lineage>
        <taxon>Bacteria</taxon>
        <taxon>Bacillati</taxon>
        <taxon>Bacillota</taxon>
        <taxon>Bacilli</taxon>
        <taxon>Bacillales</taxon>
        <taxon>Paenibacillaceae</taxon>
        <taxon>Paenibacillus</taxon>
    </lineage>
</organism>
<dbReference type="EMBL" id="JARTLD010000047">
    <property type="protein sequence ID" value="MED5019313.1"/>
    <property type="molecule type" value="Genomic_DNA"/>
</dbReference>
<proteinExistence type="predicted"/>
<evidence type="ECO:0000313" key="2">
    <source>
        <dbReference type="Proteomes" id="UP001343257"/>
    </source>
</evidence>
<evidence type="ECO:0008006" key="3">
    <source>
        <dbReference type="Google" id="ProtNLM"/>
    </source>
</evidence>
<protein>
    <recommendedName>
        <fullName evidence="3">Spo0E family sporulation regulatory protein-aspartic acid phosphatase</fullName>
    </recommendedName>
</protein>
<dbReference type="Proteomes" id="UP001343257">
    <property type="component" value="Unassembled WGS sequence"/>
</dbReference>
<accession>A0ABU6PWP2</accession>
<dbReference type="RefSeq" id="WP_328280198.1">
    <property type="nucleotide sequence ID" value="NZ_JARTLD010000047.1"/>
</dbReference>